<sequence length="445" mass="50638">MDLEKHISSWLPHLDNEVMQLTVQKLLDCGVQSLEHLKYVVEADLMFLNVVSRRILLEKFQTAASPAVQVSIPKGSEASVSLLGQAFDIPWDAFPPELVKACQEGRRPLKSDLNEMVRTLSDRVLACHQKPGRKVLRAIASEIVSKFPRTFEDTLNGTVIATGLETLLWKLENCINNKRRRSSECLKRCVSEDEEEFTTKKPQLQKDSYGCVAWQPDLPSMETAETQEKKREELQAQFRLASPNSSRVTQLMAETYSSQRQLINASRSVLYVKENWPFLFEEMHMCSHINVLLGFSASQTFDDQIKTVGRQVFRYAHSLIKKANVRTCLEQIEKARIELKTMAVEYEATPLLLLAIFDEDCELFCKVVEECASDEDLGDMPCSPFIIAKGGSFITARNFTICIDTLPVIHATNPCQAFRLMFFAHFAFNLAYPKDTSLCLEFTQR</sequence>
<comment type="caution">
    <text evidence="1">The sequence shown here is derived from an EMBL/GenBank/DDBJ whole genome shotgun (WGS) entry which is preliminary data.</text>
</comment>
<name>A0ACB8DAF7_DERSI</name>
<dbReference type="EMBL" id="CM023471">
    <property type="protein sequence ID" value="KAH7965050.1"/>
    <property type="molecule type" value="Genomic_DNA"/>
</dbReference>
<reference evidence="1" key="1">
    <citation type="submission" date="2020-05" db="EMBL/GenBank/DDBJ databases">
        <title>Large-scale comparative analyses of tick genomes elucidate their genetic diversity and vector capacities.</title>
        <authorList>
            <person name="Jia N."/>
            <person name="Wang J."/>
            <person name="Shi W."/>
            <person name="Du L."/>
            <person name="Sun Y."/>
            <person name="Zhan W."/>
            <person name="Jiang J."/>
            <person name="Wang Q."/>
            <person name="Zhang B."/>
            <person name="Ji P."/>
            <person name="Sakyi L.B."/>
            <person name="Cui X."/>
            <person name="Yuan T."/>
            <person name="Jiang B."/>
            <person name="Yang W."/>
            <person name="Lam T.T.-Y."/>
            <person name="Chang Q."/>
            <person name="Ding S."/>
            <person name="Wang X."/>
            <person name="Zhu J."/>
            <person name="Ruan X."/>
            <person name="Zhao L."/>
            <person name="Wei J."/>
            <person name="Que T."/>
            <person name="Du C."/>
            <person name="Cheng J."/>
            <person name="Dai P."/>
            <person name="Han X."/>
            <person name="Huang E."/>
            <person name="Gao Y."/>
            <person name="Liu J."/>
            <person name="Shao H."/>
            <person name="Ye R."/>
            <person name="Li L."/>
            <person name="Wei W."/>
            <person name="Wang X."/>
            <person name="Wang C."/>
            <person name="Yang T."/>
            <person name="Huo Q."/>
            <person name="Li W."/>
            <person name="Guo W."/>
            <person name="Chen H."/>
            <person name="Zhou L."/>
            <person name="Ni X."/>
            <person name="Tian J."/>
            <person name="Zhou Y."/>
            <person name="Sheng Y."/>
            <person name="Liu T."/>
            <person name="Pan Y."/>
            <person name="Xia L."/>
            <person name="Li J."/>
            <person name="Zhao F."/>
            <person name="Cao W."/>
        </authorList>
    </citation>
    <scope>NUCLEOTIDE SEQUENCE</scope>
    <source>
        <strain evidence="1">Dsil-2018</strain>
    </source>
</reference>
<accession>A0ACB8DAF7</accession>
<evidence type="ECO:0000313" key="2">
    <source>
        <dbReference type="Proteomes" id="UP000821865"/>
    </source>
</evidence>
<gene>
    <name evidence="1" type="ORF">HPB49_003098</name>
</gene>
<dbReference type="Proteomes" id="UP000821865">
    <property type="component" value="Chromosome 2"/>
</dbReference>
<keyword evidence="2" id="KW-1185">Reference proteome</keyword>
<organism evidence="1 2">
    <name type="scientific">Dermacentor silvarum</name>
    <name type="common">Tick</name>
    <dbReference type="NCBI Taxonomy" id="543639"/>
    <lineage>
        <taxon>Eukaryota</taxon>
        <taxon>Metazoa</taxon>
        <taxon>Ecdysozoa</taxon>
        <taxon>Arthropoda</taxon>
        <taxon>Chelicerata</taxon>
        <taxon>Arachnida</taxon>
        <taxon>Acari</taxon>
        <taxon>Parasitiformes</taxon>
        <taxon>Ixodida</taxon>
        <taxon>Ixodoidea</taxon>
        <taxon>Ixodidae</taxon>
        <taxon>Rhipicephalinae</taxon>
        <taxon>Dermacentor</taxon>
    </lineage>
</organism>
<protein>
    <submittedName>
        <fullName evidence="1">Uncharacterized protein</fullName>
    </submittedName>
</protein>
<evidence type="ECO:0000313" key="1">
    <source>
        <dbReference type="EMBL" id="KAH7965050.1"/>
    </source>
</evidence>
<proteinExistence type="predicted"/>